<feature type="transmembrane region" description="Helical" evidence="14">
    <location>
        <begin position="510"/>
        <end position="529"/>
    </location>
</feature>
<keyword evidence="12" id="KW-0325">Glycoprotein</keyword>
<dbReference type="CDD" id="cd15449">
    <property type="entry name" value="7tmC_mGluR1"/>
    <property type="match status" value="1"/>
</dbReference>
<dbReference type="InterPro" id="IPR000337">
    <property type="entry name" value="GPCR_3"/>
</dbReference>
<evidence type="ECO:0000256" key="14">
    <source>
        <dbReference type="SAM" id="Phobius"/>
    </source>
</evidence>
<keyword evidence="13" id="KW-0807">Transducer</keyword>
<evidence type="ECO:0000256" key="4">
    <source>
        <dbReference type="ARBA" id="ARBA00022553"/>
    </source>
</evidence>
<dbReference type="Gene3D" id="2.10.50.30">
    <property type="entry name" value="GPCR, family 3, nine cysteines domain"/>
    <property type="match status" value="1"/>
</dbReference>
<dbReference type="FunFam" id="3.40.50.2300:FF:000219">
    <property type="entry name" value="Glutamate metabotropic receptor 5"/>
    <property type="match status" value="1"/>
</dbReference>
<feature type="domain" description="G-protein coupled receptors family 3 profile" evidence="15">
    <location>
        <begin position="290"/>
        <end position="552"/>
    </location>
</feature>
<dbReference type="PRINTS" id="PR01051">
    <property type="entry name" value="MTABOTROPC1R"/>
</dbReference>
<dbReference type="GO" id="GO:0004930">
    <property type="term" value="F:G protein-coupled receptor activity"/>
    <property type="evidence" value="ECO:0007669"/>
    <property type="project" value="UniProtKB-KW"/>
</dbReference>
<evidence type="ECO:0000256" key="12">
    <source>
        <dbReference type="ARBA" id="ARBA00023180"/>
    </source>
</evidence>
<evidence type="ECO:0000313" key="16">
    <source>
        <dbReference type="EMBL" id="CAB1439847.1"/>
    </source>
</evidence>
<keyword evidence="6" id="KW-0732">Signal</keyword>
<dbReference type="InterPro" id="IPR011500">
    <property type="entry name" value="GPCR_3_9-Cys_dom"/>
</dbReference>
<evidence type="ECO:0000256" key="8">
    <source>
        <dbReference type="ARBA" id="ARBA00023040"/>
    </source>
</evidence>
<dbReference type="Pfam" id="PF01094">
    <property type="entry name" value="ANF_receptor"/>
    <property type="match status" value="1"/>
</dbReference>
<dbReference type="PRINTS" id="PR00593">
    <property type="entry name" value="MTABOTROPICR"/>
</dbReference>
<dbReference type="AlphaFoldDB" id="A0A9N7UZ80"/>
<dbReference type="FunFam" id="2.10.50.30:FF:000001">
    <property type="entry name" value="metabotropic glutamate receptor 1"/>
    <property type="match status" value="1"/>
</dbReference>
<dbReference type="PROSITE" id="PS50259">
    <property type="entry name" value="G_PROTEIN_RECEP_F3_4"/>
    <property type="match status" value="1"/>
</dbReference>
<dbReference type="GO" id="GO:0008066">
    <property type="term" value="F:glutamate receptor activity"/>
    <property type="evidence" value="ECO:0007669"/>
    <property type="project" value="UniProtKB-ARBA"/>
</dbReference>
<evidence type="ECO:0000256" key="5">
    <source>
        <dbReference type="ARBA" id="ARBA00022692"/>
    </source>
</evidence>
<evidence type="ECO:0000256" key="9">
    <source>
        <dbReference type="ARBA" id="ARBA00023136"/>
    </source>
</evidence>
<dbReference type="InterPro" id="IPR017979">
    <property type="entry name" value="GPCR_3_CS"/>
</dbReference>
<comment type="caution">
    <text evidence="16">The sequence shown here is derived from an EMBL/GenBank/DDBJ whole genome shotgun (WGS) entry which is preliminary data.</text>
</comment>
<evidence type="ECO:0000256" key="7">
    <source>
        <dbReference type="ARBA" id="ARBA00022989"/>
    </source>
</evidence>
<keyword evidence="17" id="KW-1185">Reference proteome</keyword>
<dbReference type="InterPro" id="IPR028082">
    <property type="entry name" value="Peripla_BP_I"/>
</dbReference>
<evidence type="ECO:0000256" key="13">
    <source>
        <dbReference type="ARBA" id="ARBA00023224"/>
    </source>
</evidence>
<gene>
    <name evidence="16" type="ORF">PLEPLA_LOCUS27612</name>
</gene>
<dbReference type="Pfam" id="PF00003">
    <property type="entry name" value="7tm_3"/>
    <property type="match status" value="1"/>
</dbReference>
<keyword evidence="9 14" id="KW-0472">Membrane</keyword>
<dbReference type="GO" id="GO:0005886">
    <property type="term" value="C:plasma membrane"/>
    <property type="evidence" value="ECO:0007669"/>
    <property type="project" value="UniProtKB-SubCell"/>
</dbReference>
<protein>
    <recommendedName>
        <fullName evidence="15">G-protein coupled receptors family 3 profile domain-containing protein</fullName>
    </recommendedName>
</protein>
<feature type="transmembrane region" description="Helical" evidence="14">
    <location>
        <begin position="482"/>
        <end position="504"/>
    </location>
</feature>
<feature type="transmembrane region" description="Helical" evidence="14">
    <location>
        <begin position="356"/>
        <end position="377"/>
    </location>
</feature>
<dbReference type="Pfam" id="PF07562">
    <property type="entry name" value="NCD3G"/>
    <property type="match status" value="1"/>
</dbReference>
<evidence type="ECO:0000313" key="17">
    <source>
        <dbReference type="Proteomes" id="UP001153269"/>
    </source>
</evidence>
<keyword evidence="10" id="KW-1015">Disulfide bond</keyword>
<dbReference type="PANTHER" id="PTHR24060">
    <property type="entry name" value="METABOTROPIC GLUTAMATE RECEPTOR"/>
    <property type="match status" value="1"/>
</dbReference>
<evidence type="ECO:0000256" key="3">
    <source>
        <dbReference type="ARBA" id="ARBA00022475"/>
    </source>
</evidence>
<accession>A0A9N7UZ80</accession>
<dbReference type="InterPro" id="IPR001828">
    <property type="entry name" value="ANF_lig-bd_rcpt"/>
</dbReference>
<evidence type="ECO:0000256" key="10">
    <source>
        <dbReference type="ARBA" id="ARBA00023157"/>
    </source>
</evidence>
<comment type="subcellular location">
    <subcellularLocation>
        <location evidence="1">Cell membrane</location>
        <topology evidence="1">Multi-pass membrane protein</topology>
    </subcellularLocation>
</comment>
<feature type="transmembrane region" description="Helical" evidence="14">
    <location>
        <begin position="440"/>
        <end position="470"/>
    </location>
</feature>
<feature type="transmembrane region" description="Helical" evidence="14">
    <location>
        <begin position="327"/>
        <end position="350"/>
    </location>
</feature>
<keyword evidence="8" id="KW-0297">G-protein coupled receptor</keyword>
<dbReference type="EMBL" id="CADEAL010002338">
    <property type="protein sequence ID" value="CAB1439847.1"/>
    <property type="molecule type" value="Genomic_DNA"/>
</dbReference>
<sequence>MCASDGWADRYEVVEGFEHEAEGGITMKLQSEVVKTFDDYYLKLRLDTNTRNPWFSEFWQYRFQCRLPGHPQENKNYKKVCSVTSHFFFASQTGNESLQENYVQDSKMGFVINAIYAMAHGLHDMHMELCPGQPGLCEAMDPIDGSKLLDYLLKTSFKGVSGEDIYFDVNGDTPGRYDIMNLQNVGDERYDYLNVGSWHEGILNIEDSMLWINSSDMVRSVCSEPCSRGQIKVIRKGEVSCCWICTTCKDNEIVQDEFTCKACDLGWWPDEELAGCQPLPLRYLDWSDVESIVAVAFSCVGILITSFVTFVFIQYRDTPVVKSSSRELCYIILAGIFLGYICPFTLIAYPTVASCYLQRLLVGLSSAMCYSALVTKTNRIARILAGSKKKICTKKPRFMSAWAQVVIAFMLISVQLTLEITLIILEPPLPVKSYPSISEVFLICNTSTVGMVAPLGYNGLLIMSCTYYAFKTRNVPANFNEAKYIAFTMYTTCIIWLAFVPIYFGSNYKIITTSFSVSLSVTVALGCMFTPKMYIIIAKPERNVRSAFTTSDVVRMHVGDGKSAQCGTNSFLSIFRRKKPSTGNAK</sequence>
<feature type="transmembrane region" description="Helical" evidence="14">
    <location>
        <begin position="292"/>
        <end position="315"/>
    </location>
</feature>
<evidence type="ECO:0000256" key="6">
    <source>
        <dbReference type="ARBA" id="ARBA00022729"/>
    </source>
</evidence>
<dbReference type="InterPro" id="IPR017978">
    <property type="entry name" value="GPCR_3_C"/>
</dbReference>
<evidence type="ECO:0000259" key="15">
    <source>
        <dbReference type="PROSITE" id="PS50259"/>
    </source>
</evidence>
<keyword evidence="4" id="KW-0597">Phosphoprotein</keyword>
<dbReference type="InterPro" id="IPR038550">
    <property type="entry name" value="GPCR_3_9-Cys_sf"/>
</dbReference>
<dbReference type="PRINTS" id="PR00248">
    <property type="entry name" value="GPCRMGR"/>
</dbReference>
<dbReference type="InterPro" id="IPR050726">
    <property type="entry name" value="mGluR"/>
</dbReference>
<reference evidence="16" key="1">
    <citation type="submission" date="2020-03" db="EMBL/GenBank/DDBJ databases">
        <authorList>
            <person name="Weist P."/>
        </authorList>
    </citation>
    <scope>NUCLEOTIDE SEQUENCE</scope>
</reference>
<dbReference type="InterPro" id="IPR001256">
    <property type="entry name" value="GPCR_3_mGluR1"/>
</dbReference>
<dbReference type="PROSITE" id="PS00981">
    <property type="entry name" value="G_PROTEIN_RECEP_F3_3"/>
    <property type="match status" value="1"/>
</dbReference>
<feature type="transmembrane region" description="Helical" evidence="14">
    <location>
        <begin position="398"/>
        <end position="425"/>
    </location>
</feature>
<keyword evidence="5 14" id="KW-0812">Transmembrane</keyword>
<keyword evidence="11" id="KW-0675">Receptor</keyword>
<organism evidence="16 17">
    <name type="scientific">Pleuronectes platessa</name>
    <name type="common">European plaice</name>
    <dbReference type="NCBI Taxonomy" id="8262"/>
    <lineage>
        <taxon>Eukaryota</taxon>
        <taxon>Metazoa</taxon>
        <taxon>Chordata</taxon>
        <taxon>Craniata</taxon>
        <taxon>Vertebrata</taxon>
        <taxon>Euteleostomi</taxon>
        <taxon>Actinopterygii</taxon>
        <taxon>Neopterygii</taxon>
        <taxon>Teleostei</taxon>
        <taxon>Neoteleostei</taxon>
        <taxon>Acanthomorphata</taxon>
        <taxon>Carangaria</taxon>
        <taxon>Pleuronectiformes</taxon>
        <taxon>Pleuronectoidei</taxon>
        <taxon>Pleuronectidae</taxon>
        <taxon>Pleuronectes</taxon>
    </lineage>
</organism>
<keyword evidence="7 14" id="KW-1133">Transmembrane helix</keyword>
<evidence type="ECO:0000256" key="2">
    <source>
        <dbReference type="ARBA" id="ARBA00007242"/>
    </source>
</evidence>
<evidence type="ECO:0000256" key="11">
    <source>
        <dbReference type="ARBA" id="ARBA00023170"/>
    </source>
</evidence>
<proteinExistence type="inferred from homology"/>
<dbReference type="InterPro" id="IPR000162">
    <property type="entry name" value="GPCR_3_mtglu_rcpt"/>
</dbReference>
<dbReference type="Gene3D" id="3.40.50.2300">
    <property type="match status" value="2"/>
</dbReference>
<comment type="similarity">
    <text evidence="2">Belongs to the G-protein coupled receptor 3 family.</text>
</comment>
<dbReference type="Proteomes" id="UP001153269">
    <property type="component" value="Unassembled WGS sequence"/>
</dbReference>
<name>A0A9N7UZ80_PLEPL</name>
<evidence type="ECO:0000256" key="1">
    <source>
        <dbReference type="ARBA" id="ARBA00004651"/>
    </source>
</evidence>
<keyword evidence="3" id="KW-1003">Cell membrane</keyword>
<dbReference type="GO" id="GO:0007206">
    <property type="term" value="P:phospholipase C-activating G protein-coupled glutamate receptor signaling pathway"/>
    <property type="evidence" value="ECO:0007669"/>
    <property type="project" value="UniProtKB-ARBA"/>
</dbReference>
<dbReference type="SUPFAM" id="SSF53822">
    <property type="entry name" value="Periplasmic binding protein-like I"/>
    <property type="match status" value="1"/>
</dbReference>